<sequence>MSKDKEIQVKKKNSTDQNLKDEIGDVKSNKLNRSQAANSYGIPRKTLVNHLIGRYNLTDVGRPTVYSTQEEEFTSRLLRIWFKRWLTGTMLLIRTDSKKKRDRVNRFNPFGPHIINRGAKGAIQKFRENWLKLHFYISCHHYLVAYTNGYHFKTTFLNDSII</sequence>
<reference evidence="2 3" key="1">
    <citation type="journal article" date="2018" name="Sci. Rep.">
        <title>Genomic signatures of local adaptation to the degree of environmental predictability in rotifers.</title>
        <authorList>
            <person name="Franch-Gras L."/>
            <person name="Hahn C."/>
            <person name="Garcia-Roger E.M."/>
            <person name="Carmona M.J."/>
            <person name="Serra M."/>
            <person name="Gomez A."/>
        </authorList>
    </citation>
    <scope>NUCLEOTIDE SEQUENCE [LARGE SCALE GENOMIC DNA]</scope>
    <source>
        <strain evidence="2">HYR1</strain>
    </source>
</reference>
<dbReference type="SUPFAM" id="SSF46689">
    <property type="entry name" value="Homeodomain-like"/>
    <property type="match status" value="1"/>
</dbReference>
<organism evidence="2 3">
    <name type="scientific">Brachionus plicatilis</name>
    <name type="common">Marine rotifer</name>
    <name type="synonym">Brachionus muelleri</name>
    <dbReference type="NCBI Taxonomy" id="10195"/>
    <lineage>
        <taxon>Eukaryota</taxon>
        <taxon>Metazoa</taxon>
        <taxon>Spiralia</taxon>
        <taxon>Gnathifera</taxon>
        <taxon>Rotifera</taxon>
        <taxon>Eurotatoria</taxon>
        <taxon>Monogononta</taxon>
        <taxon>Pseudotrocha</taxon>
        <taxon>Ploima</taxon>
        <taxon>Brachionidae</taxon>
        <taxon>Brachionus</taxon>
    </lineage>
</organism>
<feature type="domain" description="HTH psq-type" evidence="1">
    <location>
        <begin position="34"/>
        <end position="56"/>
    </location>
</feature>
<dbReference type="InterPro" id="IPR009057">
    <property type="entry name" value="Homeodomain-like_sf"/>
</dbReference>
<dbReference type="EMBL" id="REGN01008196">
    <property type="protein sequence ID" value="RNA04216.1"/>
    <property type="molecule type" value="Genomic_DNA"/>
</dbReference>
<dbReference type="InterPro" id="IPR007889">
    <property type="entry name" value="HTH_Psq"/>
</dbReference>
<proteinExistence type="predicted"/>
<protein>
    <recommendedName>
        <fullName evidence="1">HTH psq-type domain-containing protein</fullName>
    </recommendedName>
</protein>
<keyword evidence="3" id="KW-1185">Reference proteome</keyword>
<dbReference type="Proteomes" id="UP000276133">
    <property type="component" value="Unassembled WGS sequence"/>
</dbReference>
<comment type="caution">
    <text evidence="2">The sequence shown here is derived from an EMBL/GenBank/DDBJ whole genome shotgun (WGS) entry which is preliminary data.</text>
</comment>
<evidence type="ECO:0000313" key="3">
    <source>
        <dbReference type="Proteomes" id="UP000276133"/>
    </source>
</evidence>
<dbReference type="OrthoDB" id="6756250at2759"/>
<accession>A0A3M7PYF9</accession>
<dbReference type="AlphaFoldDB" id="A0A3M7PYF9"/>
<gene>
    <name evidence="2" type="ORF">BpHYR1_015045</name>
</gene>
<evidence type="ECO:0000259" key="1">
    <source>
        <dbReference type="Pfam" id="PF05225"/>
    </source>
</evidence>
<dbReference type="Pfam" id="PF05225">
    <property type="entry name" value="HTH_psq"/>
    <property type="match status" value="1"/>
</dbReference>
<name>A0A3M7PYF9_BRAPC</name>
<dbReference type="GO" id="GO:0003677">
    <property type="term" value="F:DNA binding"/>
    <property type="evidence" value="ECO:0007669"/>
    <property type="project" value="InterPro"/>
</dbReference>
<dbReference type="Gene3D" id="1.10.10.60">
    <property type="entry name" value="Homeodomain-like"/>
    <property type="match status" value="1"/>
</dbReference>
<evidence type="ECO:0000313" key="2">
    <source>
        <dbReference type="EMBL" id="RNA04216.1"/>
    </source>
</evidence>